<gene>
    <name evidence="13" type="ORF">Thimo_0726</name>
</gene>
<dbReference type="SMART" id="SM00228">
    <property type="entry name" value="PDZ"/>
    <property type="match status" value="2"/>
</dbReference>
<dbReference type="Gene3D" id="2.30.42.10">
    <property type="match status" value="2"/>
</dbReference>
<dbReference type="InterPro" id="IPR036034">
    <property type="entry name" value="PDZ_sf"/>
</dbReference>
<dbReference type="InterPro" id="IPR008915">
    <property type="entry name" value="Peptidase_M50"/>
</dbReference>
<name>L0GW18_9GAMM</name>
<dbReference type="GO" id="GO:0016020">
    <property type="term" value="C:membrane"/>
    <property type="evidence" value="ECO:0007669"/>
    <property type="project" value="UniProtKB-SubCell"/>
</dbReference>
<feature type="domain" description="PDZ" evidence="12">
    <location>
        <begin position="116"/>
        <end position="188"/>
    </location>
</feature>
<dbReference type="SUPFAM" id="SSF50156">
    <property type="entry name" value="PDZ domain-like"/>
    <property type="match status" value="2"/>
</dbReference>
<evidence type="ECO:0000256" key="9">
    <source>
        <dbReference type="ARBA" id="ARBA00023049"/>
    </source>
</evidence>
<dbReference type="InterPro" id="IPR041489">
    <property type="entry name" value="PDZ_6"/>
</dbReference>
<dbReference type="InterPro" id="IPR001478">
    <property type="entry name" value="PDZ"/>
</dbReference>
<keyword evidence="14" id="KW-1185">Reference proteome</keyword>
<dbReference type="Proteomes" id="UP000010816">
    <property type="component" value="Chromosome"/>
</dbReference>
<evidence type="ECO:0000259" key="12">
    <source>
        <dbReference type="SMART" id="SM00228"/>
    </source>
</evidence>
<evidence type="ECO:0000256" key="10">
    <source>
        <dbReference type="ARBA" id="ARBA00023136"/>
    </source>
</evidence>
<dbReference type="HOGENOM" id="CLU_025778_0_2_6"/>
<evidence type="ECO:0000256" key="5">
    <source>
        <dbReference type="ARBA" id="ARBA00022692"/>
    </source>
</evidence>
<reference evidence="13 14" key="1">
    <citation type="submission" date="2011-09" db="EMBL/GenBank/DDBJ databases">
        <title>Complete sequence of chromosome of Thioflavicoccus mobilis 8321.</title>
        <authorList>
            <consortium name="US DOE Joint Genome Institute"/>
            <person name="Lucas S."/>
            <person name="Han J."/>
            <person name="Lapidus A."/>
            <person name="Cheng J.-F."/>
            <person name="Goodwin L."/>
            <person name="Pitluck S."/>
            <person name="Peters L."/>
            <person name="Ovchinnikova G."/>
            <person name="Lu M."/>
            <person name="Detter J.C."/>
            <person name="Han C."/>
            <person name="Tapia R."/>
            <person name="Land M."/>
            <person name="Hauser L."/>
            <person name="Kyrpides N."/>
            <person name="Ivanova N."/>
            <person name="Pagani I."/>
            <person name="Vogl K."/>
            <person name="Liu Z."/>
            <person name="Imhoff J."/>
            <person name="Thiel V."/>
            <person name="Frigaard N.-U."/>
            <person name="Bryant D."/>
            <person name="Woyke T."/>
        </authorList>
    </citation>
    <scope>NUCLEOTIDE SEQUENCE [LARGE SCALE GENOMIC DNA]</scope>
    <source>
        <strain evidence="13 14">8321</strain>
    </source>
</reference>
<dbReference type="CDD" id="cd23081">
    <property type="entry name" value="cpPDZ_EcRseP-like"/>
    <property type="match status" value="1"/>
</dbReference>
<dbReference type="RefSeq" id="WP_015279712.1">
    <property type="nucleotide sequence ID" value="NC_019940.1"/>
</dbReference>
<dbReference type="GO" id="GO:0046872">
    <property type="term" value="F:metal ion binding"/>
    <property type="evidence" value="ECO:0007669"/>
    <property type="project" value="UniProtKB-KW"/>
</dbReference>
<comment type="similarity">
    <text evidence="3 11">Belongs to the peptidase M50B family.</text>
</comment>
<organism evidence="13 14">
    <name type="scientific">Thioflavicoccus mobilis 8321</name>
    <dbReference type="NCBI Taxonomy" id="765912"/>
    <lineage>
        <taxon>Bacteria</taxon>
        <taxon>Pseudomonadati</taxon>
        <taxon>Pseudomonadota</taxon>
        <taxon>Gammaproteobacteria</taxon>
        <taxon>Chromatiales</taxon>
        <taxon>Chromatiaceae</taxon>
        <taxon>Thioflavicoccus</taxon>
    </lineage>
</organism>
<dbReference type="AlphaFoldDB" id="L0GW18"/>
<dbReference type="PATRIC" id="fig|765912.4.peg.713"/>
<keyword evidence="7 11" id="KW-0862">Zinc</keyword>
<dbReference type="GO" id="GO:0004222">
    <property type="term" value="F:metalloendopeptidase activity"/>
    <property type="evidence" value="ECO:0007669"/>
    <property type="project" value="InterPro"/>
</dbReference>
<accession>L0GW18</accession>
<evidence type="ECO:0000256" key="11">
    <source>
        <dbReference type="RuleBase" id="RU362031"/>
    </source>
</evidence>
<dbReference type="Pfam" id="PF02163">
    <property type="entry name" value="Peptidase_M50"/>
    <property type="match status" value="1"/>
</dbReference>
<evidence type="ECO:0000256" key="7">
    <source>
        <dbReference type="ARBA" id="ARBA00022833"/>
    </source>
</evidence>
<dbReference type="EC" id="3.4.24.-" evidence="11"/>
<feature type="transmembrane region" description="Helical" evidence="11">
    <location>
        <begin position="432"/>
        <end position="449"/>
    </location>
</feature>
<keyword evidence="4 13" id="KW-0645">Protease</keyword>
<dbReference type="PANTHER" id="PTHR42837">
    <property type="entry name" value="REGULATOR OF SIGMA-E PROTEASE RSEP"/>
    <property type="match status" value="1"/>
</dbReference>
<keyword evidence="6 11" id="KW-0378">Hydrolase</keyword>
<evidence type="ECO:0000313" key="14">
    <source>
        <dbReference type="Proteomes" id="UP000010816"/>
    </source>
</evidence>
<evidence type="ECO:0000256" key="8">
    <source>
        <dbReference type="ARBA" id="ARBA00022989"/>
    </source>
</evidence>
<dbReference type="NCBIfam" id="TIGR00054">
    <property type="entry name" value="RIP metalloprotease RseP"/>
    <property type="match status" value="1"/>
</dbReference>
<dbReference type="EMBL" id="CP003051">
    <property type="protein sequence ID" value="AGA89565.1"/>
    <property type="molecule type" value="Genomic_DNA"/>
</dbReference>
<dbReference type="eggNOG" id="COG0750">
    <property type="taxonomic scope" value="Bacteria"/>
</dbReference>
<evidence type="ECO:0000313" key="13">
    <source>
        <dbReference type="EMBL" id="AGA89565.1"/>
    </source>
</evidence>
<protein>
    <recommendedName>
        <fullName evidence="11">Zinc metalloprotease</fullName>
        <ecNumber evidence="11">3.4.24.-</ecNumber>
    </recommendedName>
</protein>
<feature type="transmembrane region" description="Helical" evidence="11">
    <location>
        <begin position="99"/>
        <end position="120"/>
    </location>
</feature>
<feature type="transmembrane region" description="Helical" evidence="11">
    <location>
        <begin position="6"/>
        <end position="29"/>
    </location>
</feature>
<dbReference type="OrthoDB" id="9782003at2"/>
<evidence type="ECO:0000256" key="4">
    <source>
        <dbReference type="ARBA" id="ARBA00022670"/>
    </source>
</evidence>
<sequence>MSDLLFTIGSFLVALAILITVHEFGHFWVARKVGVRVLRFSLGFGKPLLRWNDRREGTEFVIASLPLGGYVKMLDEREGEVDEAELHRAFNRQVVWKRAAIVAAGPICNFLLAFVLYWGIFVVGDTGTRPLVGEITPASVAERAGFERGDELLRIADRPTPTWESAVFALLAEGMDGHDLAVRVRESSGEEVVRWLSGGALDGLTESPAILANVGLEPEHPTLEPVLGEVLDDSAAKRVGMQSGDRIIAADGEPVASWDEWVQLVRAHPGNPIRVLIERDGETLDVTITPDVVEDGDERIGRIGVAVKLPERQDERYLAEVQLGPFEAVGAALTKTVDTTVLMLRMVGRMFAGHASIDNLSGPIAIAETAGKTASYGLIPFVKFLAAVSISLAVLNLFPIPVLDGGHLLYYLIEWVKGSPLSEQAQLQGQRFGMLVLALLITFAFYVDLSRLLG</sequence>
<keyword evidence="5 11" id="KW-0812">Transmembrane</keyword>
<dbReference type="STRING" id="765912.Thimo_0726"/>
<keyword evidence="8 11" id="KW-1133">Transmembrane helix</keyword>
<feature type="transmembrane region" description="Helical" evidence="11">
    <location>
        <begin position="384"/>
        <end position="412"/>
    </location>
</feature>
<evidence type="ECO:0000256" key="3">
    <source>
        <dbReference type="ARBA" id="ARBA00007931"/>
    </source>
</evidence>
<dbReference type="KEGG" id="tmb:Thimo_0726"/>
<evidence type="ECO:0000256" key="2">
    <source>
        <dbReference type="ARBA" id="ARBA00004141"/>
    </source>
</evidence>
<feature type="domain" description="PDZ" evidence="12">
    <location>
        <begin position="212"/>
        <end position="281"/>
    </location>
</feature>
<dbReference type="Pfam" id="PF17820">
    <property type="entry name" value="PDZ_6"/>
    <property type="match status" value="1"/>
</dbReference>
<dbReference type="PANTHER" id="PTHR42837:SF2">
    <property type="entry name" value="MEMBRANE METALLOPROTEASE ARASP2, CHLOROPLASTIC-RELATED"/>
    <property type="match status" value="1"/>
</dbReference>
<comment type="subcellular location">
    <subcellularLocation>
        <location evidence="2">Membrane</location>
        <topology evidence="2">Multi-pass membrane protein</topology>
    </subcellularLocation>
</comment>
<evidence type="ECO:0000256" key="6">
    <source>
        <dbReference type="ARBA" id="ARBA00022801"/>
    </source>
</evidence>
<proteinExistence type="inferred from homology"/>
<dbReference type="GO" id="GO:0006508">
    <property type="term" value="P:proteolysis"/>
    <property type="evidence" value="ECO:0007669"/>
    <property type="project" value="UniProtKB-KW"/>
</dbReference>
<comment type="cofactor">
    <cofactor evidence="1 11">
        <name>Zn(2+)</name>
        <dbReference type="ChEBI" id="CHEBI:29105"/>
    </cofactor>
</comment>
<keyword evidence="10 11" id="KW-0472">Membrane</keyword>
<evidence type="ECO:0000256" key="1">
    <source>
        <dbReference type="ARBA" id="ARBA00001947"/>
    </source>
</evidence>
<keyword evidence="9 11" id="KW-0482">Metalloprotease</keyword>
<dbReference type="CDD" id="cd06163">
    <property type="entry name" value="S2P-M50_PDZ_RseP-like"/>
    <property type="match status" value="1"/>
</dbReference>
<dbReference type="InterPro" id="IPR004387">
    <property type="entry name" value="Pept_M50_Zn"/>
</dbReference>
<keyword evidence="11" id="KW-0479">Metal-binding</keyword>